<sequence>MGVILSDSPKLKCEIMKESVLCCRHVLELDYLRESIDTESYKDNDDPINPFTYNIKEIPSLSEKNQKILGKYKHLLFFNFPDYNILLDENATIQENNDSLLYNSKLDKLVNNIEIPKLIRNLNNLQNITPENSVKESLEIMQKNLSKIRREKLADSRKWGIYLYYYKDIISQLKTRNFYNHEMTILNTIFDEINILLQIVKFEINNIDVISKNENIDEIKQKNSKYKELLDRIDYIEVNVKSSDDGEWLKNMTNGYKVTMNGDMLIIRSDLQENLLDLYYKICNISDTNVNLKMLKNYNKSEKQNLTVIETEATPWAYTHNLVFGKNAEYKKENEEMVSEIVNVSDNLKLPVDYIFGMYKNAFRV</sequence>
<evidence type="ECO:0000313" key="1">
    <source>
        <dbReference type="EMBL" id="QHU22991.1"/>
    </source>
</evidence>
<accession>A0A6C0L0H6</accession>
<organism evidence="1">
    <name type="scientific">viral metagenome</name>
    <dbReference type="NCBI Taxonomy" id="1070528"/>
    <lineage>
        <taxon>unclassified sequences</taxon>
        <taxon>metagenomes</taxon>
        <taxon>organismal metagenomes</taxon>
    </lineage>
</organism>
<reference evidence="1" key="1">
    <citation type="journal article" date="2020" name="Nature">
        <title>Giant virus diversity and host interactions through global metagenomics.</title>
        <authorList>
            <person name="Schulz F."/>
            <person name="Roux S."/>
            <person name="Paez-Espino D."/>
            <person name="Jungbluth S."/>
            <person name="Walsh D.A."/>
            <person name="Denef V.J."/>
            <person name="McMahon K.D."/>
            <person name="Konstantinidis K.T."/>
            <person name="Eloe-Fadrosh E.A."/>
            <person name="Kyrpides N.C."/>
            <person name="Woyke T."/>
        </authorList>
    </citation>
    <scope>NUCLEOTIDE SEQUENCE</scope>
    <source>
        <strain evidence="1">GVMAG-S-ERX555907-63</strain>
    </source>
</reference>
<protein>
    <submittedName>
        <fullName evidence="1">Uncharacterized protein</fullName>
    </submittedName>
</protein>
<dbReference type="EMBL" id="MN741020">
    <property type="protein sequence ID" value="QHU22991.1"/>
    <property type="molecule type" value="Genomic_DNA"/>
</dbReference>
<dbReference type="AlphaFoldDB" id="A0A6C0L0H6"/>
<name>A0A6C0L0H6_9ZZZZ</name>
<proteinExistence type="predicted"/>